<dbReference type="RefSeq" id="WP_002681004.1">
    <property type="nucleotide sequence ID" value="NZ_CP022383.1"/>
</dbReference>
<evidence type="ECO:0000313" key="11">
    <source>
        <dbReference type="EMBL" id="ATA85361.1"/>
    </source>
</evidence>
<evidence type="ECO:0000256" key="8">
    <source>
        <dbReference type="HAMAP-Rule" id="MF_00316"/>
    </source>
</evidence>
<proteinExistence type="inferred from homology"/>
<evidence type="ECO:0000256" key="2">
    <source>
        <dbReference type="ARBA" id="ARBA00022679"/>
    </source>
</evidence>
<evidence type="ECO:0000313" key="10">
    <source>
        <dbReference type="EMBL" id="ATA78896.1"/>
    </source>
</evidence>
<dbReference type="KEGG" id="cspu:CGC55_12995"/>
<keyword evidence="1 8" id="KW-0963">Cytoplasm</keyword>
<dbReference type="AlphaFoldDB" id="A0A250FJZ6"/>
<dbReference type="PANTHER" id="PTHR19136:SF81">
    <property type="entry name" value="MOLYBDENUM COFACTOR GUANYLYLTRANSFERASE"/>
    <property type="match status" value="1"/>
</dbReference>
<dbReference type="HAMAP" id="MF_00316">
    <property type="entry name" value="MobA"/>
    <property type="match status" value="1"/>
</dbReference>
<comment type="cofactor">
    <cofactor evidence="8">
        <name>Mg(2+)</name>
        <dbReference type="ChEBI" id="CHEBI:18420"/>
    </cofactor>
</comment>
<name>A0A250FJZ6_CAPSP</name>
<dbReference type="EMBL" id="CP022385">
    <property type="protein sequence ID" value="ATA85361.1"/>
    <property type="molecule type" value="Genomic_DNA"/>
</dbReference>
<reference evidence="12 15" key="3">
    <citation type="submission" date="2018-06" db="EMBL/GenBank/DDBJ databases">
        <authorList>
            <consortium name="Pathogen Informatics"/>
            <person name="Doyle S."/>
        </authorList>
    </citation>
    <scope>NUCLEOTIDE SEQUENCE [LARGE SCALE GENOMIC DNA]</scope>
    <source>
        <strain evidence="12 15">NCTC11653</strain>
    </source>
</reference>
<feature type="binding site" evidence="8">
    <location>
        <position position="62"/>
    </location>
    <ligand>
        <name>GTP</name>
        <dbReference type="ChEBI" id="CHEBI:37565"/>
    </ligand>
</feature>
<dbReference type="EMBL" id="UAVP01000010">
    <property type="protein sequence ID" value="SQA76455.1"/>
    <property type="molecule type" value="Genomic_DNA"/>
</dbReference>
<dbReference type="Proteomes" id="UP000217301">
    <property type="component" value="Chromosome"/>
</dbReference>
<keyword evidence="13" id="KW-1185">Reference proteome</keyword>
<dbReference type="Proteomes" id="UP000249902">
    <property type="component" value="Unassembled WGS sequence"/>
</dbReference>
<dbReference type="Proteomes" id="UP000217334">
    <property type="component" value="Chromosome"/>
</dbReference>
<keyword evidence="3 8" id="KW-0479">Metal-binding</keyword>
<dbReference type="GO" id="GO:0005737">
    <property type="term" value="C:cytoplasm"/>
    <property type="evidence" value="ECO:0007669"/>
    <property type="project" value="UniProtKB-SubCell"/>
</dbReference>
<dbReference type="OrthoDB" id="9788394at2"/>
<dbReference type="GO" id="GO:0061603">
    <property type="term" value="F:molybdenum cofactor guanylyltransferase activity"/>
    <property type="evidence" value="ECO:0007669"/>
    <property type="project" value="UniProtKB-EC"/>
</dbReference>
<evidence type="ECO:0000256" key="6">
    <source>
        <dbReference type="ARBA" id="ARBA00023134"/>
    </source>
</evidence>
<dbReference type="InterPro" id="IPR029044">
    <property type="entry name" value="Nucleotide-diphossugar_trans"/>
</dbReference>
<protein>
    <recommendedName>
        <fullName evidence="8">Probable molybdenum cofactor guanylyltransferase</fullName>
        <shortName evidence="8">MoCo guanylyltransferase</shortName>
        <ecNumber evidence="8">2.7.7.77</ecNumber>
    </recommendedName>
    <alternativeName>
        <fullName evidence="8">GTP:molybdopterin guanylyltransferase</fullName>
    </alternativeName>
    <alternativeName>
        <fullName evidence="8">Mo-MPT guanylyltransferase</fullName>
    </alternativeName>
    <alternativeName>
        <fullName evidence="8">Molybdopterin guanylyltransferase</fullName>
    </alternativeName>
    <alternativeName>
        <fullName evidence="8">Molybdopterin-guanine dinucleotide synthase</fullName>
        <shortName evidence="8">MGD synthase</shortName>
    </alternativeName>
</protein>
<dbReference type="CDD" id="cd02503">
    <property type="entry name" value="MobA"/>
    <property type="match status" value="1"/>
</dbReference>
<organism evidence="10 14">
    <name type="scientific">Capnocytophaga sputigena</name>
    <dbReference type="NCBI Taxonomy" id="1019"/>
    <lineage>
        <taxon>Bacteria</taxon>
        <taxon>Pseudomonadati</taxon>
        <taxon>Bacteroidota</taxon>
        <taxon>Flavobacteriia</taxon>
        <taxon>Flavobacteriales</taxon>
        <taxon>Flavobacteriaceae</taxon>
        <taxon>Capnocytophaga</taxon>
    </lineage>
</organism>
<dbReference type="EMBL" id="CP022383">
    <property type="protein sequence ID" value="ATA78896.1"/>
    <property type="molecule type" value="Genomic_DNA"/>
</dbReference>
<keyword evidence="7 8" id="KW-0501">Molybdenum cofactor biosynthesis</keyword>
<dbReference type="Pfam" id="PF12804">
    <property type="entry name" value="NTP_transf_3"/>
    <property type="match status" value="1"/>
</dbReference>
<feature type="binding site" evidence="8">
    <location>
        <position position="18"/>
    </location>
    <ligand>
        <name>GTP</name>
        <dbReference type="ChEBI" id="CHEBI:37565"/>
    </ligand>
</feature>
<dbReference type="EC" id="2.7.7.77" evidence="8"/>
<evidence type="ECO:0000256" key="3">
    <source>
        <dbReference type="ARBA" id="ARBA00022723"/>
    </source>
</evidence>
<evidence type="ECO:0000256" key="5">
    <source>
        <dbReference type="ARBA" id="ARBA00022842"/>
    </source>
</evidence>
<evidence type="ECO:0000313" key="12">
    <source>
        <dbReference type="EMBL" id="SQA76455.1"/>
    </source>
</evidence>
<comment type="caution">
    <text evidence="8">Lacks conserved residue(s) required for the propagation of feature annotation.</text>
</comment>
<comment type="catalytic activity">
    <reaction evidence="8">
        <text>Mo-molybdopterin + GTP + H(+) = Mo-molybdopterin guanine dinucleotide + diphosphate</text>
        <dbReference type="Rhea" id="RHEA:34243"/>
        <dbReference type="ChEBI" id="CHEBI:15378"/>
        <dbReference type="ChEBI" id="CHEBI:33019"/>
        <dbReference type="ChEBI" id="CHEBI:37565"/>
        <dbReference type="ChEBI" id="CHEBI:71302"/>
        <dbReference type="ChEBI" id="CHEBI:71310"/>
        <dbReference type="EC" id="2.7.7.77"/>
    </reaction>
</comment>
<keyword evidence="5 8" id="KW-0460">Magnesium</keyword>
<dbReference type="GO" id="GO:0006777">
    <property type="term" value="P:Mo-molybdopterin cofactor biosynthetic process"/>
    <property type="evidence" value="ECO:0007669"/>
    <property type="project" value="UniProtKB-KW"/>
</dbReference>
<comment type="function">
    <text evidence="8">Transfers a GMP moiety from GTP to Mo-molybdopterin (Mo-MPT) cofactor (Moco or molybdenum cofactor) to form Mo-molybdopterin guanine dinucleotide (Mo-MGD) cofactor.</text>
</comment>
<accession>A0A250FJZ6</accession>
<evidence type="ECO:0000313" key="15">
    <source>
        <dbReference type="Proteomes" id="UP000249902"/>
    </source>
</evidence>
<evidence type="ECO:0000256" key="1">
    <source>
        <dbReference type="ARBA" id="ARBA00022490"/>
    </source>
</evidence>
<dbReference type="InterPro" id="IPR013482">
    <property type="entry name" value="Molybde_CF_guanTrfase"/>
</dbReference>
<reference evidence="10" key="1">
    <citation type="journal article" date="2017" name="Genome Announc.">
        <title>Twelve Complete Reference Genomes of Clinical Isolates in the Capnocytophaga Genus.</title>
        <authorList>
            <person name="Villarma A."/>
            <person name="Gulvik C.A."/>
            <person name="Rowe L.A."/>
            <person name="Sheth M."/>
            <person name="Juieng P."/>
            <person name="Nicholson A.C."/>
            <person name="Loparev V.N."/>
            <person name="McQuiston J.R."/>
        </authorList>
    </citation>
    <scope>NUCLEOTIDE SEQUENCE</scope>
    <source>
        <strain evidence="10">H4486</strain>
        <strain evidence="11">KC1668</strain>
    </source>
</reference>
<dbReference type="SUPFAM" id="SSF53448">
    <property type="entry name" value="Nucleotide-diphospho-sugar transferases"/>
    <property type="match status" value="1"/>
</dbReference>
<dbReference type="eggNOG" id="COG0746">
    <property type="taxonomic scope" value="Bacteria"/>
</dbReference>
<evidence type="ECO:0000313" key="13">
    <source>
        <dbReference type="Proteomes" id="UP000217301"/>
    </source>
</evidence>
<dbReference type="STRING" id="553177.CAPSP0001_2491"/>
<sequence length="186" mass="20939">MKAVVLAGGKSSRMGQDKALILFNEKPLLLHITNILQEVNSKVYISGKKGAYNSFPYPQIADVYPEKGPLGGIYSALEYCKDDILVCPCDMPFINTYILHFLLLNYDPTRISVLEFNGQIFPTLGIYPYNVASALKTFIENDILQLQKVLTALNAQKIAYPVHPNTKRYFTNLNTPEDLKIQTFSN</sequence>
<evidence type="ECO:0000256" key="4">
    <source>
        <dbReference type="ARBA" id="ARBA00022741"/>
    </source>
</evidence>
<keyword evidence="6 8" id="KW-0342">GTP-binding</keyword>
<evidence type="ECO:0000313" key="14">
    <source>
        <dbReference type="Proteomes" id="UP000217334"/>
    </source>
</evidence>
<feature type="binding site" evidence="8">
    <location>
        <position position="90"/>
    </location>
    <ligand>
        <name>Mg(2+)</name>
        <dbReference type="ChEBI" id="CHEBI:18420"/>
    </ligand>
</feature>
<dbReference type="PANTHER" id="PTHR19136">
    <property type="entry name" value="MOLYBDENUM COFACTOR GUANYLYLTRANSFERASE"/>
    <property type="match status" value="1"/>
</dbReference>
<dbReference type="GO" id="GO:0005525">
    <property type="term" value="F:GTP binding"/>
    <property type="evidence" value="ECO:0007669"/>
    <property type="project" value="UniProtKB-UniRule"/>
</dbReference>
<dbReference type="Gene3D" id="3.90.550.10">
    <property type="entry name" value="Spore Coat Polysaccharide Biosynthesis Protein SpsA, Chain A"/>
    <property type="match status" value="1"/>
</dbReference>
<reference evidence="13 14" key="2">
    <citation type="submission" date="2017-06" db="EMBL/GenBank/DDBJ databases">
        <title>Capnocytophaga spp. assemblies.</title>
        <authorList>
            <person name="Gulvik C.A."/>
        </authorList>
    </citation>
    <scope>NUCLEOTIDE SEQUENCE [LARGE SCALE GENOMIC DNA]</scope>
    <source>
        <strain evidence="14">H4486</strain>
        <strain evidence="13">KC1668</strain>
    </source>
</reference>
<evidence type="ECO:0000259" key="9">
    <source>
        <dbReference type="Pfam" id="PF12804"/>
    </source>
</evidence>
<feature type="binding site" evidence="8">
    <location>
        <position position="90"/>
    </location>
    <ligand>
        <name>GTP</name>
        <dbReference type="ChEBI" id="CHEBI:37565"/>
    </ligand>
</feature>
<dbReference type="InterPro" id="IPR025877">
    <property type="entry name" value="MobA-like_NTP_Trfase"/>
</dbReference>
<gene>
    <name evidence="8 12" type="primary">mobA</name>
    <name evidence="11" type="ORF">CGC55_12995</name>
    <name evidence="10" type="ORF">CGC59_04040</name>
    <name evidence="12" type="ORF">NCTC11653_02380</name>
</gene>
<feature type="binding site" evidence="8">
    <location>
        <begin position="6"/>
        <end position="8"/>
    </location>
    <ligand>
        <name>GTP</name>
        <dbReference type="ChEBI" id="CHEBI:37565"/>
    </ligand>
</feature>
<keyword evidence="2 8" id="KW-0808">Transferase</keyword>
<comment type="domain">
    <text evidence="8">The N-terminal domain determines nucleotide recognition and specific binding, while the C-terminal domain determines the specific binding to the target protein.</text>
</comment>
<comment type="similarity">
    <text evidence="8">Belongs to the MobA family.</text>
</comment>
<comment type="subcellular location">
    <subcellularLocation>
        <location evidence="8">Cytoplasm</location>
    </subcellularLocation>
</comment>
<keyword evidence="10" id="KW-0548">Nucleotidyltransferase</keyword>
<evidence type="ECO:0000256" key="7">
    <source>
        <dbReference type="ARBA" id="ARBA00023150"/>
    </source>
</evidence>
<feature type="domain" description="MobA-like NTP transferase" evidence="9">
    <location>
        <begin position="3"/>
        <end position="142"/>
    </location>
</feature>
<keyword evidence="4 8" id="KW-0547">Nucleotide-binding</keyword>
<dbReference type="GO" id="GO:0046872">
    <property type="term" value="F:metal ion binding"/>
    <property type="evidence" value="ECO:0007669"/>
    <property type="project" value="UniProtKB-KW"/>
</dbReference>